<name>A0AAV8QZQ9_ENSVE</name>
<accession>A0AAV8QZQ9</accession>
<dbReference type="GO" id="GO:0005783">
    <property type="term" value="C:endoplasmic reticulum"/>
    <property type="evidence" value="ECO:0007669"/>
    <property type="project" value="UniProtKB-ARBA"/>
</dbReference>
<evidence type="ECO:0000313" key="3">
    <source>
        <dbReference type="Proteomes" id="UP001222027"/>
    </source>
</evidence>
<dbReference type="PROSITE" id="PS51257">
    <property type="entry name" value="PROKAR_LIPOPROTEIN"/>
    <property type="match status" value="1"/>
</dbReference>
<dbReference type="InterPro" id="IPR001623">
    <property type="entry name" value="DnaJ_domain"/>
</dbReference>
<keyword evidence="3" id="KW-1185">Reference proteome</keyword>
<dbReference type="SMART" id="SM00271">
    <property type="entry name" value="DnaJ"/>
    <property type="match status" value="1"/>
</dbReference>
<dbReference type="PRINTS" id="PR00625">
    <property type="entry name" value="JDOMAIN"/>
</dbReference>
<protein>
    <recommendedName>
        <fullName evidence="1">J domain-containing protein</fullName>
    </recommendedName>
</protein>
<dbReference type="SUPFAM" id="SSF46565">
    <property type="entry name" value="Chaperone J-domain"/>
    <property type="match status" value="1"/>
</dbReference>
<evidence type="ECO:0000259" key="1">
    <source>
        <dbReference type="PROSITE" id="PS50076"/>
    </source>
</evidence>
<feature type="domain" description="J" evidence="1">
    <location>
        <begin position="47"/>
        <end position="116"/>
    </location>
</feature>
<dbReference type="PANTHER" id="PTHR45286:SF1">
    <property type="entry name" value="CHAPERONE DNAJ-DOMAIN SUPERFAMILY PROTEIN"/>
    <property type="match status" value="1"/>
</dbReference>
<dbReference type="Proteomes" id="UP001222027">
    <property type="component" value="Unassembled WGS sequence"/>
</dbReference>
<evidence type="ECO:0000313" key="2">
    <source>
        <dbReference type="EMBL" id="KAJ8484407.1"/>
    </source>
</evidence>
<dbReference type="EMBL" id="JAQQAF010000005">
    <property type="protein sequence ID" value="KAJ8484407.1"/>
    <property type="molecule type" value="Genomic_DNA"/>
</dbReference>
<comment type="caution">
    <text evidence="2">The sequence shown here is derived from an EMBL/GenBank/DDBJ whole genome shotgun (WGS) entry which is preliminary data.</text>
</comment>
<dbReference type="PROSITE" id="PS50076">
    <property type="entry name" value="DNAJ_2"/>
    <property type="match status" value="1"/>
</dbReference>
<dbReference type="Gene3D" id="1.10.287.110">
    <property type="entry name" value="DnaJ domain"/>
    <property type="match status" value="1"/>
</dbReference>
<proteinExistence type="predicted"/>
<dbReference type="AlphaFoldDB" id="A0AAV8QZQ9"/>
<reference evidence="2 3" key="1">
    <citation type="submission" date="2022-12" db="EMBL/GenBank/DDBJ databases">
        <title>Chromosome-scale assembly of the Ensete ventricosum genome.</title>
        <authorList>
            <person name="Dussert Y."/>
            <person name="Stocks J."/>
            <person name="Wendawek A."/>
            <person name="Woldeyes F."/>
            <person name="Nichols R.A."/>
            <person name="Borrell J.S."/>
        </authorList>
    </citation>
    <scope>NUCLEOTIDE SEQUENCE [LARGE SCALE GENOMIC DNA]</scope>
    <source>
        <strain evidence="3">cv. Maze</strain>
        <tissue evidence="2">Seeds</tissue>
    </source>
</reference>
<dbReference type="InterPro" id="IPR036869">
    <property type="entry name" value="J_dom_sf"/>
</dbReference>
<dbReference type="CDD" id="cd06257">
    <property type="entry name" value="DnaJ"/>
    <property type="match status" value="1"/>
</dbReference>
<gene>
    <name evidence="2" type="ORF">OPV22_016892</name>
</gene>
<dbReference type="PANTHER" id="PTHR45286">
    <property type="entry name" value="CHAPERONE DNAJ-DOMAIN SUPERFAMILY PROTEIN"/>
    <property type="match status" value="1"/>
</dbReference>
<dbReference type="Pfam" id="PF00226">
    <property type="entry name" value="DnaJ"/>
    <property type="match status" value="1"/>
</dbReference>
<organism evidence="2 3">
    <name type="scientific">Ensete ventricosum</name>
    <name type="common">Abyssinian banana</name>
    <name type="synonym">Musa ensete</name>
    <dbReference type="NCBI Taxonomy" id="4639"/>
    <lineage>
        <taxon>Eukaryota</taxon>
        <taxon>Viridiplantae</taxon>
        <taxon>Streptophyta</taxon>
        <taxon>Embryophyta</taxon>
        <taxon>Tracheophyta</taxon>
        <taxon>Spermatophyta</taxon>
        <taxon>Magnoliopsida</taxon>
        <taxon>Liliopsida</taxon>
        <taxon>Zingiberales</taxon>
        <taxon>Musaceae</taxon>
        <taxon>Ensete</taxon>
    </lineage>
</organism>
<sequence>MAFRARCLRPIHPVAIASITGGGCVGQMRLQSTAGPGGSGEFSGGKSAYEVLGVSESSSFVEIKASFRKLAKETHPDVVSSASADDATASQRFLQILAAYEILSDSNKRAHYNSYLLSQRAISRKQCGLGTTIYTHNSSLIMSKQSDVVEWLKWYRLSVNDIIMERRVAMGSGYFDKLENELYSAIRMAYYGPAIESMDLLPDSFEAEERSAYETSEVLHLVSGRDLFGIVNFVDRTPELSHICHEKLTTFDFKVRGVPEHVRKPMVIGNCVHPRIVDVYEKEIGQDTNFESDSYKDLELRILGRVVAMATRIPRCKCIGLPMDDLEDHIHVFLTTDGAQNSVSPGSRTPLGTITGLGTSAEEGSCFVYDRAGVKTHVIMKHRTLLVKHMHWYQVHGEASACECRCSRARLPPSKYWLFEPRCSLHAVGGWYIETFGRDKKGKTVPSQRQWDGMIEQSEKRLHPAMYFLALAYRTLDLEHAKRSRWSITNFVKEAALFISRIMPGDSTPVYFCHPLIVAFSYHLIFLNGRGKEDPSYVLRIFPTAMFSAASEGTLRNAGSL</sequence>